<dbReference type="VEuPathDB" id="FungiDB:CPAG_06659"/>
<dbReference type="AlphaFoldDB" id="A0A0J6IEZ3"/>
<reference evidence="2" key="3">
    <citation type="journal article" date="2010" name="Genome Res.">
        <title>Population genomic sequencing of Coccidioides fungi reveals recent hybridization and transposon control.</title>
        <authorList>
            <person name="Neafsey D.E."/>
            <person name="Barker B.M."/>
            <person name="Sharpton T.J."/>
            <person name="Stajich J.E."/>
            <person name="Park D.J."/>
            <person name="Whiston E."/>
            <person name="Hung C.-Y."/>
            <person name="McMahan C."/>
            <person name="White J."/>
            <person name="Sykes S."/>
            <person name="Heiman D."/>
            <person name="Young S."/>
            <person name="Zeng Q."/>
            <person name="Abouelleil A."/>
            <person name="Aftuck L."/>
            <person name="Bessette D."/>
            <person name="Brown A."/>
            <person name="FitzGerald M."/>
            <person name="Lui A."/>
            <person name="Macdonald J.P."/>
            <person name="Priest M."/>
            <person name="Orbach M.J."/>
            <person name="Galgiani J.N."/>
            <person name="Kirkland T.N."/>
            <person name="Cole G.T."/>
            <person name="Birren B.W."/>
            <person name="Henn M.R."/>
            <person name="Taylor J.W."/>
            <person name="Rounsley S.D."/>
        </authorList>
    </citation>
    <scope>NUCLEOTIDE SEQUENCE [LARGE SCALE GENOMIC DNA]</scope>
    <source>
        <strain evidence="2">RMSCC 3488</strain>
    </source>
</reference>
<reference evidence="2" key="2">
    <citation type="journal article" date="2009" name="Genome Res.">
        <title>Comparative genomic analyses of the human fungal pathogens Coccidioides and their relatives.</title>
        <authorList>
            <person name="Sharpton T.J."/>
            <person name="Stajich J.E."/>
            <person name="Rounsley S.D."/>
            <person name="Gardner M.J."/>
            <person name="Wortman J.R."/>
            <person name="Jordar V.S."/>
            <person name="Maiti R."/>
            <person name="Kodira C.D."/>
            <person name="Neafsey D.E."/>
            <person name="Zeng Q."/>
            <person name="Hung C.-Y."/>
            <person name="McMahan C."/>
            <person name="Muszewska A."/>
            <person name="Grynberg M."/>
            <person name="Mandel M.A."/>
            <person name="Kellner E.M."/>
            <person name="Barker B.M."/>
            <person name="Galgiani J.N."/>
            <person name="Orbach M.J."/>
            <person name="Kirkland T.N."/>
            <person name="Cole G.T."/>
            <person name="Henn M.R."/>
            <person name="Birren B.W."/>
            <person name="Taylor J.W."/>
        </authorList>
    </citation>
    <scope>NUCLEOTIDE SEQUENCE [LARGE SCALE GENOMIC DNA]</scope>
    <source>
        <strain evidence="2">RMSCC 3488</strain>
    </source>
</reference>
<sequence length="108" mass="12445">MMALCPNVWYRHWHELGFDFACPIHFNGEDLQGHEKGGEGCNEVQAFWRAVEGIVSRDGRTPHNLYDEAVALFSELREIGLKNMMGKDRMGFEAQTQWVEKFGSQKPE</sequence>
<evidence type="ECO:0000313" key="1">
    <source>
        <dbReference type="EMBL" id="KMM70347.1"/>
    </source>
</evidence>
<dbReference type="EMBL" id="DS268112">
    <property type="protein sequence ID" value="KMM70347.1"/>
    <property type="molecule type" value="Genomic_DNA"/>
</dbReference>
<gene>
    <name evidence="1" type="ORF">CPAG_06659</name>
</gene>
<dbReference type="Proteomes" id="UP000054567">
    <property type="component" value="Unassembled WGS sequence"/>
</dbReference>
<protein>
    <submittedName>
        <fullName evidence="1">Uncharacterized protein</fullName>
    </submittedName>
</protein>
<reference evidence="1 2" key="1">
    <citation type="submission" date="2007-06" db="EMBL/GenBank/DDBJ databases">
        <title>The Genome Sequence of Coccidioides posadasii RMSCC_3488.</title>
        <authorList>
            <consortium name="Coccidioides Genome Resources Consortium"/>
            <consortium name="The Broad Institute Genome Sequencing Platform"/>
            <person name="Henn M.R."/>
            <person name="Sykes S."/>
            <person name="Young S."/>
            <person name="Jaffe D."/>
            <person name="Berlin A."/>
            <person name="Alvarez P."/>
            <person name="Butler J."/>
            <person name="Gnerre S."/>
            <person name="Grabherr M."/>
            <person name="Mauceli E."/>
            <person name="Brockman W."/>
            <person name="Kodira C."/>
            <person name="Alvarado L."/>
            <person name="Zeng Q."/>
            <person name="Crawford M."/>
            <person name="Antoine C."/>
            <person name="Devon K."/>
            <person name="Galgiani J."/>
            <person name="Orsborn K."/>
            <person name="Lewis M.L."/>
            <person name="Nusbaum C."/>
            <person name="Galagan J."/>
            <person name="Birren B."/>
        </authorList>
    </citation>
    <scope>NUCLEOTIDE SEQUENCE [LARGE SCALE GENOMIC DNA]</scope>
    <source>
        <strain evidence="1 2">RMSCC 3488</strain>
    </source>
</reference>
<name>A0A0J6IEZ3_COCPO</name>
<accession>A0A0J6IEZ3</accession>
<evidence type="ECO:0000313" key="2">
    <source>
        <dbReference type="Proteomes" id="UP000054567"/>
    </source>
</evidence>
<proteinExistence type="predicted"/>
<organism evidence="1 2">
    <name type="scientific">Coccidioides posadasii RMSCC 3488</name>
    <dbReference type="NCBI Taxonomy" id="454284"/>
    <lineage>
        <taxon>Eukaryota</taxon>
        <taxon>Fungi</taxon>
        <taxon>Dikarya</taxon>
        <taxon>Ascomycota</taxon>
        <taxon>Pezizomycotina</taxon>
        <taxon>Eurotiomycetes</taxon>
        <taxon>Eurotiomycetidae</taxon>
        <taxon>Onygenales</taxon>
        <taxon>Onygenaceae</taxon>
        <taxon>Coccidioides</taxon>
    </lineage>
</organism>